<dbReference type="InterPro" id="IPR025975">
    <property type="entry name" value="Polysacc_lyase"/>
</dbReference>
<accession>A0ABU0GCS4</accession>
<dbReference type="Gene3D" id="2.60.120.200">
    <property type="match status" value="1"/>
</dbReference>
<protein>
    <recommendedName>
        <fullName evidence="3">Polysaccharide lyase-like protein</fullName>
    </recommendedName>
</protein>
<keyword evidence="2" id="KW-1185">Reference proteome</keyword>
<dbReference type="Pfam" id="PF14099">
    <property type="entry name" value="Polysacc_lyase"/>
    <property type="match status" value="1"/>
</dbReference>
<dbReference type="RefSeq" id="WP_307376618.1">
    <property type="nucleotide sequence ID" value="NZ_JAUSUW010000016.1"/>
</dbReference>
<evidence type="ECO:0000313" key="1">
    <source>
        <dbReference type="EMBL" id="MDQ0423151.1"/>
    </source>
</evidence>
<reference evidence="1 2" key="1">
    <citation type="submission" date="2023-07" db="EMBL/GenBank/DDBJ databases">
        <title>Genomic Encyclopedia of Type Strains, Phase IV (KMG-IV): sequencing the most valuable type-strain genomes for metagenomic binning, comparative biology and taxonomic classification.</title>
        <authorList>
            <person name="Goeker M."/>
        </authorList>
    </citation>
    <scope>NUCLEOTIDE SEQUENCE [LARGE SCALE GENOMIC DNA]</scope>
    <source>
        <strain evidence="1 2">DSM 1111</strain>
    </source>
</reference>
<gene>
    <name evidence="1" type="ORF">J2045_004203</name>
</gene>
<proteinExistence type="predicted"/>
<comment type="caution">
    <text evidence="1">The sequence shown here is derived from an EMBL/GenBank/DDBJ whole genome shotgun (WGS) entry which is preliminary data.</text>
</comment>
<dbReference type="Proteomes" id="UP001238496">
    <property type="component" value="Unassembled WGS sequence"/>
</dbReference>
<evidence type="ECO:0000313" key="2">
    <source>
        <dbReference type="Proteomes" id="UP001238496"/>
    </source>
</evidence>
<evidence type="ECO:0008006" key="3">
    <source>
        <dbReference type="Google" id="ProtNLM"/>
    </source>
</evidence>
<organism evidence="1 2">
    <name type="scientific">Peteryoungia aggregata LMG 23059</name>
    <dbReference type="NCBI Taxonomy" id="1368425"/>
    <lineage>
        <taxon>Bacteria</taxon>
        <taxon>Pseudomonadati</taxon>
        <taxon>Pseudomonadota</taxon>
        <taxon>Alphaproteobacteria</taxon>
        <taxon>Hyphomicrobiales</taxon>
        <taxon>Rhizobiaceae</taxon>
        <taxon>Peteryoungia</taxon>
    </lineage>
</organism>
<name>A0ABU0GCS4_9HYPH</name>
<dbReference type="EMBL" id="JAUSUW010000016">
    <property type="protein sequence ID" value="MDQ0423151.1"/>
    <property type="molecule type" value="Genomic_DNA"/>
</dbReference>
<sequence length="206" mass="22838">MKIICPDGDGYSYYVQALDESRYTRVSGVETFLVKAGDYWNGPDGSDALNYRERTEARVTTEDAVGSTWRYAFHLKIPADYPELSPKQTLGQWHNGSYDSVFNRYEEGVFTICLNNKETGVFDETPVTVTKGVWNTFSYAFTWHVTAGAVAASVNGRTVMKATGLALLPAATSSVYFKYGIYRNMAAGLIGPDQQVSYRRVSRAAG</sequence>